<organism evidence="5">
    <name type="scientific">Sorghum bicolor</name>
    <name type="common">Sorghum</name>
    <name type="synonym">Sorghum vulgare</name>
    <dbReference type="NCBI Taxonomy" id="4558"/>
    <lineage>
        <taxon>Eukaryota</taxon>
        <taxon>Viridiplantae</taxon>
        <taxon>Streptophyta</taxon>
        <taxon>Embryophyta</taxon>
        <taxon>Tracheophyta</taxon>
        <taxon>Spermatophyta</taxon>
        <taxon>Magnoliopsida</taxon>
        <taxon>Liliopsida</taxon>
        <taxon>Poales</taxon>
        <taxon>Poaceae</taxon>
        <taxon>PACMAD clade</taxon>
        <taxon>Panicoideae</taxon>
        <taxon>Andropogonodae</taxon>
        <taxon>Andropogoneae</taxon>
        <taxon>Sorghinae</taxon>
        <taxon>Sorghum</taxon>
    </lineage>
</organism>
<reference evidence="5" key="1">
    <citation type="journal article" date="2015" name="Theor. Appl. Genet.">
        <title>Allelic variants in the PRR37 gene and the human-mediated dispersal and diversification of sorghum.</title>
        <authorList>
            <person name="Klein R.R."/>
            <person name="Miller F.R."/>
            <person name="Dugas D.V."/>
            <person name="Brown P.J."/>
            <person name="Burrell A.M."/>
            <person name="Klein P.E."/>
        </authorList>
    </citation>
    <scope>NUCLEOTIDE SEQUENCE</scope>
</reference>
<keyword evidence="1" id="KW-0902">Two-component regulatory system</keyword>
<feature type="region of interest" description="Disordered" evidence="3">
    <location>
        <begin position="27"/>
        <end position="63"/>
    </location>
</feature>
<evidence type="ECO:0000256" key="1">
    <source>
        <dbReference type="ARBA" id="ARBA00023012"/>
    </source>
</evidence>
<dbReference type="EMBL" id="JX512479">
    <property type="protein sequence ID" value="AGN92443.1"/>
    <property type="molecule type" value="mRNA"/>
</dbReference>
<dbReference type="InterPro" id="IPR045279">
    <property type="entry name" value="ARR-like"/>
</dbReference>
<accession>A0A059PU39</accession>
<dbReference type="PANTHER" id="PTHR43874:SF64">
    <property type="entry name" value="TWO-COMPONENT RESPONSE REGULATOR-LIKE PRR37"/>
    <property type="match status" value="1"/>
</dbReference>
<dbReference type="EMBL" id="JX512481">
    <property type="protein sequence ID" value="AGN92445.1"/>
    <property type="molecule type" value="mRNA"/>
</dbReference>
<evidence type="ECO:0000256" key="2">
    <source>
        <dbReference type="PROSITE-ProRule" id="PRU00169"/>
    </source>
</evidence>
<feature type="domain" description="Response regulatory" evidence="4">
    <location>
        <begin position="81"/>
        <end position="179"/>
    </location>
</feature>
<dbReference type="GO" id="GO:0000160">
    <property type="term" value="P:phosphorelay signal transduction system"/>
    <property type="evidence" value="ECO:0007669"/>
    <property type="project" value="UniProtKB-KW"/>
</dbReference>
<dbReference type="EMBL" id="JX512505">
    <property type="protein sequence ID" value="AGN92469.1"/>
    <property type="molecule type" value="mRNA"/>
</dbReference>
<dbReference type="AlphaFoldDB" id="A0A059PU39"/>
<dbReference type="InterPro" id="IPR001789">
    <property type="entry name" value="Sig_transdc_resp-reg_receiver"/>
</dbReference>
<gene>
    <name evidence="5" type="primary">PRR37</name>
    <name evidence="5" type="ORF">Sb06g014570</name>
</gene>
<feature type="compositionally biased region" description="Acidic residues" evidence="3">
    <location>
        <begin position="51"/>
        <end position="62"/>
    </location>
</feature>
<proteinExistence type="evidence at transcript level"/>
<dbReference type="InterPro" id="IPR011006">
    <property type="entry name" value="CheY-like_superfamily"/>
</dbReference>
<dbReference type="PANTHER" id="PTHR43874">
    <property type="entry name" value="TWO-COMPONENT RESPONSE REGULATOR"/>
    <property type="match status" value="1"/>
</dbReference>
<dbReference type="SMART" id="SM00448">
    <property type="entry name" value="REC"/>
    <property type="match status" value="1"/>
</dbReference>
<evidence type="ECO:0000259" key="4">
    <source>
        <dbReference type="PROSITE" id="PS50110"/>
    </source>
</evidence>
<comment type="caution">
    <text evidence="2">Lacks conserved residue(s) required for the propagation of feature annotation.</text>
</comment>
<dbReference type="GO" id="GO:0009736">
    <property type="term" value="P:cytokinin-activated signaling pathway"/>
    <property type="evidence" value="ECO:0007669"/>
    <property type="project" value="InterPro"/>
</dbReference>
<protein>
    <submittedName>
        <fullName evidence="5">Pseudo-response regulator 37</fullName>
    </submittedName>
</protein>
<name>A0A059PU39_SORBI</name>
<dbReference type="PROSITE" id="PS50110">
    <property type="entry name" value="RESPONSE_REGULATORY"/>
    <property type="match status" value="1"/>
</dbReference>
<evidence type="ECO:0000313" key="5">
    <source>
        <dbReference type="EMBL" id="AGN92444.1"/>
    </source>
</evidence>
<dbReference type="SUPFAM" id="SSF52172">
    <property type="entry name" value="CheY-like"/>
    <property type="match status" value="1"/>
</dbReference>
<evidence type="ECO:0000256" key="3">
    <source>
        <dbReference type="SAM" id="MobiDB-lite"/>
    </source>
</evidence>
<sequence length="179" mass="20154">MRGVCSQQLATVDGPSLRDATRMMLRNNNNNLRSNGPSDGLLSRPTPAVLQDDDDGGDDDTENQQQEAVYWERFLQKKTINVLLVESDDCTRRVVSALLRHCMYQVISAENGQQAWNYLEDKQNNIDIVLIEVFMPGVSGISLLSRIMSHNICKNIPVIMMSSNDARNTVFKCLSKRCC</sequence>
<dbReference type="Gene3D" id="3.40.50.2300">
    <property type="match status" value="1"/>
</dbReference>
<dbReference type="EMBL" id="JX512480">
    <property type="protein sequence ID" value="AGN92444.1"/>
    <property type="molecule type" value="mRNA"/>
</dbReference>
<dbReference type="Pfam" id="PF00072">
    <property type="entry name" value="Response_reg"/>
    <property type="match status" value="1"/>
</dbReference>